<sequence>MPSSTDDLILVFAAAGKQSNSLIPPLSKAFTNLRLVVQSESSKVKLQAQYPSAEVVRADQGDPKAVRELFRGVVAAYYVGPSMHHQETQNGYYAVDAAVAEQKEGNFKHFIPSYAGLLIMTASAWLQKDHPILSLPYNHNIPNSHIFLDDLAEATIKIIKEREQHFHSEYPLSSTFPIAYKDLVPAAEKALQKKIEIRKAPFEETVKKLVQGQFKDNYNAGNLDVAERLVLWYERYGLNGSPNILEWLLNRKATTFEEWVEQRVKIARETQQS</sequence>
<dbReference type="PANTHER" id="PTHR42748">
    <property type="entry name" value="NITROGEN METABOLITE REPRESSION PROTEIN NMRA FAMILY MEMBER"/>
    <property type="match status" value="1"/>
</dbReference>
<dbReference type="SUPFAM" id="SSF51735">
    <property type="entry name" value="NAD(P)-binding Rossmann-fold domains"/>
    <property type="match status" value="1"/>
</dbReference>
<feature type="domain" description="NmrA-like" evidence="3">
    <location>
        <begin position="6"/>
        <end position="115"/>
    </location>
</feature>
<dbReference type="Gene3D" id="3.40.50.720">
    <property type="entry name" value="NAD(P)-binding Rossmann-like Domain"/>
    <property type="match status" value="1"/>
</dbReference>
<protein>
    <recommendedName>
        <fullName evidence="3">NmrA-like domain-containing protein</fullName>
    </recommendedName>
</protein>
<proteinExistence type="inferred from homology"/>
<evidence type="ECO:0000313" key="5">
    <source>
        <dbReference type="Proteomes" id="UP000722485"/>
    </source>
</evidence>
<organism evidence="4 5">
    <name type="scientific">Cylindrodendrum hubeiense</name>
    <dbReference type="NCBI Taxonomy" id="595255"/>
    <lineage>
        <taxon>Eukaryota</taxon>
        <taxon>Fungi</taxon>
        <taxon>Dikarya</taxon>
        <taxon>Ascomycota</taxon>
        <taxon>Pezizomycotina</taxon>
        <taxon>Sordariomycetes</taxon>
        <taxon>Hypocreomycetidae</taxon>
        <taxon>Hypocreales</taxon>
        <taxon>Nectriaceae</taxon>
        <taxon>Cylindrodendrum</taxon>
    </lineage>
</organism>
<keyword evidence="2" id="KW-0521">NADP</keyword>
<dbReference type="InterPro" id="IPR036291">
    <property type="entry name" value="NAD(P)-bd_dom_sf"/>
</dbReference>
<dbReference type="OrthoDB" id="419598at2759"/>
<gene>
    <name evidence="4" type="ORF">G7Z17_g111</name>
</gene>
<dbReference type="InterPro" id="IPR008030">
    <property type="entry name" value="NmrA-like"/>
</dbReference>
<accession>A0A9P5LNK7</accession>
<comment type="caution">
    <text evidence="4">The sequence shown here is derived from an EMBL/GenBank/DDBJ whole genome shotgun (WGS) entry which is preliminary data.</text>
</comment>
<comment type="similarity">
    <text evidence="1">Belongs to the NmrA-type oxidoreductase family.</text>
</comment>
<evidence type="ECO:0000313" key="4">
    <source>
        <dbReference type="EMBL" id="KAF7558273.1"/>
    </source>
</evidence>
<dbReference type="InterPro" id="IPR051164">
    <property type="entry name" value="NmrA-like_oxidored"/>
</dbReference>
<dbReference type="AlphaFoldDB" id="A0A9P5LNK7"/>
<keyword evidence="5" id="KW-1185">Reference proteome</keyword>
<evidence type="ECO:0000256" key="2">
    <source>
        <dbReference type="ARBA" id="ARBA00022857"/>
    </source>
</evidence>
<dbReference type="Pfam" id="PF05368">
    <property type="entry name" value="NmrA"/>
    <property type="match status" value="1"/>
</dbReference>
<evidence type="ECO:0000259" key="3">
    <source>
        <dbReference type="Pfam" id="PF05368"/>
    </source>
</evidence>
<dbReference type="GO" id="GO:0005634">
    <property type="term" value="C:nucleus"/>
    <property type="evidence" value="ECO:0007669"/>
    <property type="project" value="TreeGrafter"/>
</dbReference>
<evidence type="ECO:0000256" key="1">
    <source>
        <dbReference type="ARBA" id="ARBA00006328"/>
    </source>
</evidence>
<dbReference type="PANTHER" id="PTHR42748:SF31">
    <property type="entry name" value="NMRA-LIKE DOMAIN-CONTAINING PROTEIN-RELATED"/>
    <property type="match status" value="1"/>
</dbReference>
<name>A0A9P5LNK7_9HYPO</name>
<dbReference type="Proteomes" id="UP000722485">
    <property type="component" value="Unassembled WGS sequence"/>
</dbReference>
<dbReference type="EMBL" id="JAANBB010000001">
    <property type="protein sequence ID" value="KAF7558273.1"/>
    <property type="molecule type" value="Genomic_DNA"/>
</dbReference>
<reference evidence="4" key="1">
    <citation type="submission" date="2020-03" db="EMBL/GenBank/DDBJ databases">
        <title>Draft Genome Sequence of Cylindrodendrum hubeiense.</title>
        <authorList>
            <person name="Buettner E."/>
            <person name="Kellner H."/>
        </authorList>
    </citation>
    <scope>NUCLEOTIDE SEQUENCE</scope>
    <source>
        <strain evidence="4">IHI 201604</strain>
    </source>
</reference>